<dbReference type="GO" id="GO:0005886">
    <property type="term" value="C:plasma membrane"/>
    <property type="evidence" value="ECO:0007669"/>
    <property type="project" value="UniProtKB-SubCell"/>
</dbReference>
<evidence type="ECO:0000256" key="8">
    <source>
        <dbReference type="ARBA" id="ARBA00023136"/>
    </source>
</evidence>
<dbReference type="Proteomes" id="UP000076882">
    <property type="component" value="Unassembled WGS sequence"/>
</dbReference>
<keyword evidence="6 9" id="KW-0812">Transmembrane</keyword>
<proteinExistence type="predicted"/>
<dbReference type="GO" id="GO:0009401">
    <property type="term" value="P:phosphoenolpyruvate-dependent sugar phosphotransferase system"/>
    <property type="evidence" value="ECO:0007669"/>
    <property type="project" value="UniProtKB-KW"/>
</dbReference>
<dbReference type="Proteomes" id="UP000595466">
    <property type="component" value="Chromosome"/>
</dbReference>
<dbReference type="GO" id="GO:0015577">
    <property type="term" value="F:galactitol transmembrane transporter activity"/>
    <property type="evidence" value="ECO:0007669"/>
    <property type="project" value="InterPro"/>
</dbReference>
<evidence type="ECO:0000313" key="16">
    <source>
        <dbReference type="Proteomes" id="UP000076882"/>
    </source>
</evidence>
<keyword evidence="7 9" id="KW-1133">Transmembrane helix</keyword>
<evidence type="ECO:0000256" key="2">
    <source>
        <dbReference type="ARBA" id="ARBA00022448"/>
    </source>
</evidence>
<dbReference type="Proteomes" id="UP000076872">
    <property type="component" value="Unassembled WGS sequence"/>
</dbReference>
<dbReference type="EMBL" id="LUWI01000035">
    <property type="protein sequence ID" value="KZU01829.1"/>
    <property type="molecule type" value="Genomic_DNA"/>
</dbReference>
<comment type="subcellular location">
    <subcellularLocation>
        <location evidence="1">Cell membrane</location>
        <topology evidence="1">Multi-pass membrane protein</topology>
    </subcellularLocation>
</comment>
<dbReference type="KEGG" id="lpb:SH83_14715"/>
<evidence type="ECO:0000256" key="7">
    <source>
        <dbReference type="ARBA" id="ARBA00022989"/>
    </source>
</evidence>
<keyword evidence="4" id="KW-0762">Sugar transport</keyword>
<dbReference type="PROSITE" id="PS51104">
    <property type="entry name" value="PTS_EIIC_TYPE_2"/>
    <property type="match status" value="1"/>
</dbReference>
<evidence type="ECO:0000256" key="6">
    <source>
        <dbReference type="ARBA" id="ARBA00022692"/>
    </source>
</evidence>
<dbReference type="EMBL" id="LUXO01000033">
    <property type="protein sequence ID" value="KZV02055.1"/>
    <property type="molecule type" value="Genomic_DNA"/>
</dbReference>
<dbReference type="OMA" id="VFDMGWP"/>
<organism evidence="12 16">
    <name type="scientific">Lactiplantibacillus plantarum</name>
    <name type="common">Lactobacillus plantarum</name>
    <dbReference type="NCBI Taxonomy" id="1590"/>
    <lineage>
        <taxon>Bacteria</taxon>
        <taxon>Bacillati</taxon>
        <taxon>Bacillota</taxon>
        <taxon>Bacilli</taxon>
        <taxon>Lactobacillales</taxon>
        <taxon>Lactobacillaceae</taxon>
        <taxon>Lactiplantibacillus</taxon>
    </lineage>
</organism>
<keyword evidence="3" id="KW-1003">Cell membrane</keyword>
<dbReference type="RefSeq" id="WP_003642908.1">
    <property type="nucleotide sequence ID" value="NZ_AP018405.1"/>
</dbReference>
<dbReference type="EMBL" id="CP066817">
    <property type="protein sequence ID" value="QQM60895.1"/>
    <property type="molecule type" value="Genomic_DNA"/>
</dbReference>
<feature type="transmembrane region" description="Helical" evidence="9">
    <location>
        <begin position="12"/>
        <end position="31"/>
    </location>
</feature>
<feature type="domain" description="PTS EIIC type-2" evidence="10">
    <location>
        <begin position="8"/>
        <end position="423"/>
    </location>
</feature>
<evidence type="ECO:0000256" key="9">
    <source>
        <dbReference type="SAM" id="Phobius"/>
    </source>
</evidence>
<dbReference type="EMBL" id="LUXM01000018">
    <property type="protein sequence ID" value="KZU96797.1"/>
    <property type="molecule type" value="Genomic_DNA"/>
</dbReference>
<evidence type="ECO:0000313" key="15">
    <source>
        <dbReference type="Proteomes" id="UP000076872"/>
    </source>
</evidence>
<dbReference type="InterPro" id="IPR004703">
    <property type="entry name" value="PTS_sugar-sp_permease"/>
</dbReference>
<keyword evidence="8 9" id="KW-0472">Membrane</keyword>
<evidence type="ECO:0000313" key="13">
    <source>
        <dbReference type="EMBL" id="KZV02055.1"/>
    </source>
</evidence>
<evidence type="ECO:0000313" key="14">
    <source>
        <dbReference type="EMBL" id="QQM60895.1"/>
    </source>
</evidence>
<evidence type="ECO:0000256" key="5">
    <source>
        <dbReference type="ARBA" id="ARBA00022683"/>
    </source>
</evidence>
<feature type="transmembrane region" description="Helical" evidence="9">
    <location>
        <begin position="307"/>
        <end position="325"/>
    </location>
</feature>
<feature type="transmembrane region" description="Helical" evidence="9">
    <location>
        <begin position="355"/>
        <end position="374"/>
    </location>
</feature>
<name>A0A0G9GNA0_LACPN</name>
<evidence type="ECO:0000256" key="4">
    <source>
        <dbReference type="ARBA" id="ARBA00022597"/>
    </source>
</evidence>
<evidence type="ECO:0000259" key="10">
    <source>
        <dbReference type="PROSITE" id="PS51104"/>
    </source>
</evidence>
<evidence type="ECO:0000313" key="17">
    <source>
        <dbReference type="Proteomes" id="UP000076989"/>
    </source>
</evidence>
<dbReference type="PANTHER" id="PTHR37324:SF2">
    <property type="entry name" value="PTS SYSTEM GALACTITOL-SPECIFIC EIIC COMPONENT"/>
    <property type="match status" value="1"/>
</dbReference>
<sequence>MKVLSDVVQSIINVGPSVMLPIIIFIVGLIFRVKPGKALTSGITVGIGMIGINLVINLLTTSVGPAAQAMVKRFGFHLTIIDAGWPAVSAGTWAQPISAIMIPIILVVNVGLILLNLTKTLDIDIWNYWHMIAAAATAYVVTKNWWFAILCGIIYEIAVLIIADKTAPKVAEFYGLDGISFPTGSAAAYGLLGIPIGWVVSKIPGIRKWDVDPQTIQKRFGVFGEPMVMGIVIGMLLAALGGYSVPNILKLGMSMGGVMFLMPRMVKILMEGLIPIQEGAQKLLQEKYGNRKIYLGMDAALSTGSPATLATGLLMVPITLFLAIILPGNRVLPFGDLATIPFFAALIVPSRKGNIVHSVLSATIVMVFALLMATDFGPTLTSMMHGIVAFPKGASEVTNLDTGGNILNWLILKLSQLVQPLFN</sequence>
<evidence type="ECO:0000256" key="3">
    <source>
        <dbReference type="ARBA" id="ARBA00022475"/>
    </source>
</evidence>
<evidence type="ECO:0000313" key="18">
    <source>
        <dbReference type="Proteomes" id="UP000595466"/>
    </source>
</evidence>
<feature type="transmembrane region" description="Helical" evidence="9">
    <location>
        <begin position="222"/>
        <end position="242"/>
    </location>
</feature>
<feature type="transmembrane region" description="Helical" evidence="9">
    <location>
        <begin position="38"/>
        <end position="60"/>
    </location>
</feature>
<dbReference type="InterPro" id="IPR013853">
    <property type="entry name" value="EIIC-GAT"/>
</dbReference>
<feature type="transmembrane region" description="Helical" evidence="9">
    <location>
        <begin position="331"/>
        <end position="348"/>
    </location>
</feature>
<reference evidence="15 16" key="1">
    <citation type="submission" date="2016-03" db="EMBL/GenBank/DDBJ databases">
        <title>Comparative genomics of 54 Lactobacillus plantarum strains reveals genomic uncoupling from niche constraints.</title>
        <authorList>
            <person name="Martino M.E."/>
        </authorList>
    </citation>
    <scope>NUCLEOTIDE SEQUENCE [LARGE SCALE GENOMIC DNA]</scope>
    <source>
        <strain evidence="12 16">19.1</strain>
        <strain evidence="13 15">NAB2</strain>
        <strain evidence="11 17">Nizo2260</strain>
    </source>
</reference>
<dbReference type="PIRSF" id="PIRSF006304">
    <property type="entry name" value="GatC"/>
    <property type="match status" value="1"/>
</dbReference>
<dbReference type="Pfam" id="PF03611">
    <property type="entry name" value="EIIC-GAT"/>
    <property type="match status" value="1"/>
</dbReference>
<reference evidence="14 18" key="2">
    <citation type="submission" date="2020-12" db="EMBL/GenBank/DDBJ databases">
        <title>Whole genome sequencing of Lactobacillus plantarum PC518.</title>
        <authorList>
            <person name="Guo Q."/>
        </authorList>
    </citation>
    <scope>NUCLEOTIDE SEQUENCE [LARGE SCALE GENOMIC DNA]</scope>
    <source>
        <strain evidence="14 18">PC518</strain>
    </source>
</reference>
<feature type="transmembrane region" description="Helical" evidence="9">
    <location>
        <begin position="183"/>
        <end position="201"/>
    </location>
</feature>
<dbReference type="AlphaFoldDB" id="A0A0G9GNA0"/>
<feature type="transmembrane region" description="Helical" evidence="9">
    <location>
        <begin position="145"/>
        <end position="163"/>
    </location>
</feature>
<protein>
    <submittedName>
        <fullName evidence="14">PTS galactitol transporter subunit IIC</fullName>
    </submittedName>
    <submittedName>
        <fullName evidence="12">PTS system galactitol-specific IIC component</fullName>
    </submittedName>
</protein>
<accession>A0A0G9GNA0</accession>
<dbReference type="PATRIC" id="fig|1590.142.peg.3129"/>
<evidence type="ECO:0000313" key="11">
    <source>
        <dbReference type="EMBL" id="KZU01829.1"/>
    </source>
</evidence>
<gene>
    <name evidence="14" type="ORF">JH395_14500</name>
    <name evidence="12" type="ORF">Lp19_0773</name>
    <name evidence="13" type="ORF">NAB2_2675</name>
    <name evidence="11" type="ORF">Nizo2260_2636</name>
</gene>
<keyword evidence="5" id="KW-0598">Phosphotransferase system</keyword>
<evidence type="ECO:0000256" key="1">
    <source>
        <dbReference type="ARBA" id="ARBA00004651"/>
    </source>
</evidence>
<dbReference type="Proteomes" id="UP000076989">
    <property type="component" value="Unassembled WGS sequence"/>
</dbReference>
<evidence type="ECO:0000313" key="12">
    <source>
        <dbReference type="EMBL" id="KZU96797.1"/>
    </source>
</evidence>
<keyword evidence="2" id="KW-0813">Transport</keyword>
<feature type="transmembrane region" description="Helical" evidence="9">
    <location>
        <begin position="93"/>
        <end position="115"/>
    </location>
</feature>
<dbReference type="GeneID" id="79808788"/>
<dbReference type="InterPro" id="IPR013014">
    <property type="entry name" value="PTS_EIIC_2"/>
</dbReference>
<dbReference type="PANTHER" id="PTHR37324">
    <property type="entry name" value="PTS SYSTEM GALACTITOL-SPECIFIC EIIC COMPONENT"/>
    <property type="match status" value="1"/>
</dbReference>